<dbReference type="EMBL" id="BAAAGE010000005">
    <property type="protein sequence ID" value="GAA0730976.1"/>
    <property type="molecule type" value="Genomic_DNA"/>
</dbReference>
<dbReference type="RefSeq" id="WP_343914279.1">
    <property type="nucleotide sequence ID" value="NZ_BAAAGE010000005.1"/>
</dbReference>
<dbReference type="PANTHER" id="PTHR30273">
    <property type="entry name" value="PERIPLASMIC SIGNAL SENSOR AND SIGMA FACTOR ACTIVATOR FECR-RELATED"/>
    <property type="match status" value="1"/>
</dbReference>
<keyword evidence="1" id="KW-0472">Membrane</keyword>
<dbReference type="Gene3D" id="3.55.50.30">
    <property type="match status" value="1"/>
</dbReference>
<dbReference type="Proteomes" id="UP001501758">
    <property type="component" value="Unassembled WGS sequence"/>
</dbReference>
<organism evidence="3 4">
    <name type="scientific">Aquimarina litoralis</name>
    <dbReference type="NCBI Taxonomy" id="584605"/>
    <lineage>
        <taxon>Bacteria</taxon>
        <taxon>Pseudomonadati</taxon>
        <taxon>Bacteroidota</taxon>
        <taxon>Flavobacteriia</taxon>
        <taxon>Flavobacteriales</taxon>
        <taxon>Flavobacteriaceae</taxon>
        <taxon>Aquimarina</taxon>
    </lineage>
</organism>
<sequence length="306" mass="34981">MNKNDDNFLGRWLANDLSEKEKKEFEHTPEYLAYKDILKGVDKFERPVFDIEVNLQKQKEYNQTYTESTSKSSKVIKLRPWLYAAAAVFLVLIGLRTVFFNTTTINTSYAETKTWTLPDNSIVTLNAKSTIEYNDRSFKNDRTIMLDGEAFFDVAKGSQFTVKTKNGEIKVLGTEFNVYSRNTTIEVQCYEGKVSVNNGKNEAILTPGKGVTSKDSNTLNSVKIKESKPGWMQQKSTFNQVSLGRLIAELERQYDITIEKGDVDTNRLFSGFFTHTDLTTALKTCFEPMNINYIFKSSKTIELKNK</sequence>
<dbReference type="Gene3D" id="2.60.120.1440">
    <property type="match status" value="1"/>
</dbReference>
<evidence type="ECO:0000313" key="3">
    <source>
        <dbReference type="EMBL" id="GAA0730976.1"/>
    </source>
</evidence>
<comment type="caution">
    <text evidence="3">The sequence shown here is derived from an EMBL/GenBank/DDBJ whole genome shotgun (WGS) entry which is preliminary data.</text>
</comment>
<keyword evidence="1" id="KW-1133">Transmembrane helix</keyword>
<name>A0ABP3UDE5_9FLAO</name>
<gene>
    <name evidence="3" type="ORF">GCM10009430_42660</name>
</gene>
<dbReference type="PIRSF" id="PIRSF018266">
    <property type="entry name" value="FecR"/>
    <property type="match status" value="1"/>
</dbReference>
<protein>
    <submittedName>
        <fullName evidence="3">FecR domain-containing protein</fullName>
    </submittedName>
</protein>
<evidence type="ECO:0000313" key="4">
    <source>
        <dbReference type="Proteomes" id="UP001501758"/>
    </source>
</evidence>
<feature type="transmembrane region" description="Helical" evidence="1">
    <location>
        <begin position="81"/>
        <end position="99"/>
    </location>
</feature>
<evidence type="ECO:0000256" key="1">
    <source>
        <dbReference type="SAM" id="Phobius"/>
    </source>
</evidence>
<proteinExistence type="predicted"/>
<evidence type="ECO:0000259" key="2">
    <source>
        <dbReference type="Pfam" id="PF04773"/>
    </source>
</evidence>
<dbReference type="InterPro" id="IPR012373">
    <property type="entry name" value="Ferrdict_sens_TM"/>
</dbReference>
<accession>A0ABP3UDE5</accession>
<dbReference type="InterPro" id="IPR006860">
    <property type="entry name" value="FecR"/>
</dbReference>
<dbReference type="PANTHER" id="PTHR30273:SF2">
    <property type="entry name" value="PROTEIN FECR"/>
    <property type="match status" value="1"/>
</dbReference>
<reference evidence="4" key="1">
    <citation type="journal article" date="2019" name="Int. J. Syst. Evol. Microbiol.">
        <title>The Global Catalogue of Microorganisms (GCM) 10K type strain sequencing project: providing services to taxonomists for standard genome sequencing and annotation.</title>
        <authorList>
            <consortium name="The Broad Institute Genomics Platform"/>
            <consortium name="The Broad Institute Genome Sequencing Center for Infectious Disease"/>
            <person name="Wu L."/>
            <person name="Ma J."/>
        </authorList>
    </citation>
    <scope>NUCLEOTIDE SEQUENCE [LARGE SCALE GENOMIC DNA]</scope>
    <source>
        <strain evidence="4">JCM 15974</strain>
    </source>
</reference>
<keyword evidence="4" id="KW-1185">Reference proteome</keyword>
<keyword evidence="1" id="KW-0812">Transmembrane</keyword>
<feature type="domain" description="FecR protein" evidence="2">
    <location>
        <begin position="104"/>
        <end position="194"/>
    </location>
</feature>
<dbReference type="Pfam" id="PF04773">
    <property type="entry name" value="FecR"/>
    <property type="match status" value="1"/>
</dbReference>